<evidence type="ECO:0000256" key="10">
    <source>
        <dbReference type="ARBA" id="ARBA00048679"/>
    </source>
</evidence>
<dbReference type="GO" id="GO:0005524">
    <property type="term" value="F:ATP binding"/>
    <property type="evidence" value="ECO:0007669"/>
    <property type="project" value="UniProtKB-KW"/>
</dbReference>
<sequence length="202" mass="22990">MEMIFRGAEAIVEKITWQGTSAISKIRNKRSYRHPDLEKRLVTERLRSESRVIERLLSNGVLVPALYEVNINKCQIIMEFIEGITLERGLRTDKYERYLISSAKLVSQIHSSGIVHGDPTTSNFMVSGDIYAIDFGLSSFDEDAESRASDLRVFLESLEAHHSEISGRDLFLDSYSKWASSGEVLKALEVLELRGRYNLMRG</sequence>
<organism evidence="12 13">
    <name type="scientific">Marine Group III euryarchaeote CG-Epi6</name>
    <dbReference type="NCBI Taxonomy" id="1889000"/>
    <lineage>
        <taxon>Archaea</taxon>
        <taxon>Methanobacteriati</taxon>
        <taxon>Thermoplasmatota</taxon>
        <taxon>Thermoplasmata</taxon>
        <taxon>Candidatus Thermoprofundales</taxon>
    </lineage>
</organism>
<dbReference type="NCBIfam" id="TIGR03724">
    <property type="entry name" value="arch_bud32"/>
    <property type="match status" value="1"/>
</dbReference>
<dbReference type="SUPFAM" id="SSF56112">
    <property type="entry name" value="Protein kinase-like (PK-like)"/>
    <property type="match status" value="1"/>
</dbReference>
<dbReference type="Pfam" id="PF03109">
    <property type="entry name" value="ABC1"/>
    <property type="match status" value="1"/>
</dbReference>
<keyword evidence="7 12" id="KW-0418">Kinase</keyword>
<protein>
    <recommendedName>
        <fullName evidence="2">non-specific serine/threonine protein kinase</fullName>
        <ecNumber evidence="2">2.7.11.1</ecNumber>
    </recommendedName>
</protein>
<proteinExistence type="inferred from homology"/>
<dbReference type="GO" id="GO:0004674">
    <property type="term" value="F:protein serine/threonine kinase activity"/>
    <property type="evidence" value="ECO:0007669"/>
    <property type="project" value="UniProtKB-KW"/>
</dbReference>
<keyword evidence="5" id="KW-0819">tRNA processing</keyword>
<dbReference type="PANTHER" id="PTHR12209:SF0">
    <property type="entry name" value="EKC_KEOPS COMPLEX SUBUNIT TP53RK"/>
    <property type="match status" value="1"/>
</dbReference>
<evidence type="ECO:0000256" key="7">
    <source>
        <dbReference type="ARBA" id="ARBA00022777"/>
    </source>
</evidence>
<gene>
    <name evidence="12" type="ORF">BEU03_00320</name>
</gene>
<evidence type="ECO:0000256" key="5">
    <source>
        <dbReference type="ARBA" id="ARBA00022694"/>
    </source>
</evidence>
<evidence type="ECO:0000259" key="11">
    <source>
        <dbReference type="PROSITE" id="PS50011"/>
    </source>
</evidence>
<reference evidence="12 13" key="1">
    <citation type="submission" date="2016-08" db="EMBL/GenBank/DDBJ databases">
        <title>New Insights into Marine Group III Euryarchaeota, from dark to light.</title>
        <authorList>
            <person name="Haro-Moreno J.M."/>
            <person name="Rodriguez-Valera F."/>
            <person name="Lopez-Garcia P."/>
            <person name="Moreira D."/>
            <person name="Martin-Cuadrado A.B."/>
        </authorList>
    </citation>
    <scope>NUCLEOTIDE SEQUENCE [LARGE SCALE GENOMIC DNA]</scope>
    <source>
        <strain evidence="12">CG-Epi6</strain>
    </source>
</reference>
<dbReference type="InterPro" id="IPR004147">
    <property type="entry name" value="ABC1_dom"/>
</dbReference>
<dbReference type="PROSITE" id="PS50011">
    <property type="entry name" value="PROTEIN_KINASE_DOM"/>
    <property type="match status" value="1"/>
</dbReference>
<dbReference type="Proteomes" id="UP000183403">
    <property type="component" value="Unassembled WGS sequence"/>
</dbReference>
<comment type="similarity">
    <text evidence="1">Belongs to the protein kinase superfamily. BUD32 family.</text>
</comment>
<keyword evidence="3" id="KW-0723">Serine/threonine-protein kinase</keyword>
<dbReference type="EMBL" id="MIYV01000012">
    <property type="protein sequence ID" value="OIR12629.1"/>
    <property type="molecule type" value="Genomic_DNA"/>
</dbReference>
<evidence type="ECO:0000256" key="4">
    <source>
        <dbReference type="ARBA" id="ARBA00022679"/>
    </source>
</evidence>
<dbReference type="InterPro" id="IPR011009">
    <property type="entry name" value="Kinase-like_dom_sf"/>
</dbReference>
<evidence type="ECO:0000256" key="6">
    <source>
        <dbReference type="ARBA" id="ARBA00022741"/>
    </source>
</evidence>
<keyword evidence="8" id="KW-0067">ATP-binding</keyword>
<evidence type="ECO:0000256" key="1">
    <source>
        <dbReference type="ARBA" id="ARBA00010630"/>
    </source>
</evidence>
<dbReference type="GO" id="GO:0005829">
    <property type="term" value="C:cytosol"/>
    <property type="evidence" value="ECO:0007669"/>
    <property type="project" value="TreeGrafter"/>
</dbReference>
<keyword evidence="4" id="KW-0808">Transferase</keyword>
<comment type="caution">
    <text evidence="12">The sequence shown here is derived from an EMBL/GenBank/DDBJ whole genome shotgun (WGS) entry which is preliminary data.</text>
</comment>
<dbReference type="Gene3D" id="1.10.510.10">
    <property type="entry name" value="Transferase(Phosphotransferase) domain 1"/>
    <property type="match status" value="1"/>
</dbReference>
<evidence type="ECO:0000313" key="12">
    <source>
        <dbReference type="EMBL" id="OIR12629.1"/>
    </source>
</evidence>
<dbReference type="Gene3D" id="3.30.200.20">
    <property type="entry name" value="Phosphorylase Kinase, domain 1"/>
    <property type="match status" value="1"/>
</dbReference>
<dbReference type="PANTHER" id="PTHR12209">
    <property type="entry name" value="NON-SPECIFIC SERINE/THREONINE PROTEIN KINASE"/>
    <property type="match status" value="1"/>
</dbReference>
<accession>A0A1J5T8L7</accession>
<evidence type="ECO:0000256" key="8">
    <source>
        <dbReference type="ARBA" id="ARBA00022840"/>
    </source>
</evidence>
<evidence type="ECO:0000256" key="9">
    <source>
        <dbReference type="ARBA" id="ARBA00047899"/>
    </source>
</evidence>
<name>A0A1J5T8L7_9ARCH</name>
<feature type="domain" description="Protein kinase" evidence="11">
    <location>
        <begin position="1"/>
        <end position="202"/>
    </location>
</feature>
<dbReference type="EC" id="2.7.11.1" evidence="2"/>
<dbReference type="AlphaFoldDB" id="A0A1J5T8L7"/>
<keyword evidence="6" id="KW-0547">Nucleotide-binding</keyword>
<dbReference type="InterPro" id="IPR000719">
    <property type="entry name" value="Prot_kinase_dom"/>
</dbReference>
<evidence type="ECO:0000313" key="13">
    <source>
        <dbReference type="Proteomes" id="UP000183403"/>
    </source>
</evidence>
<evidence type="ECO:0000256" key="3">
    <source>
        <dbReference type="ARBA" id="ARBA00022527"/>
    </source>
</evidence>
<dbReference type="InterPro" id="IPR022495">
    <property type="entry name" value="Bud32"/>
</dbReference>
<dbReference type="GO" id="GO:0008033">
    <property type="term" value="P:tRNA processing"/>
    <property type="evidence" value="ECO:0007669"/>
    <property type="project" value="UniProtKB-KW"/>
</dbReference>
<comment type="catalytic activity">
    <reaction evidence="10">
        <text>L-seryl-[protein] + ATP = O-phospho-L-seryl-[protein] + ADP + H(+)</text>
        <dbReference type="Rhea" id="RHEA:17989"/>
        <dbReference type="Rhea" id="RHEA-COMP:9863"/>
        <dbReference type="Rhea" id="RHEA-COMP:11604"/>
        <dbReference type="ChEBI" id="CHEBI:15378"/>
        <dbReference type="ChEBI" id="CHEBI:29999"/>
        <dbReference type="ChEBI" id="CHEBI:30616"/>
        <dbReference type="ChEBI" id="CHEBI:83421"/>
        <dbReference type="ChEBI" id="CHEBI:456216"/>
        <dbReference type="EC" id="2.7.11.1"/>
    </reaction>
</comment>
<comment type="catalytic activity">
    <reaction evidence="9">
        <text>L-threonyl-[protein] + ATP = O-phospho-L-threonyl-[protein] + ADP + H(+)</text>
        <dbReference type="Rhea" id="RHEA:46608"/>
        <dbReference type="Rhea" id="RHEA-COMP:11060"/>
        <dbReference type="Rhea" id="RHEA-COMP:11605"/>
        <dbReference type="ChEBI" id="CHEBI:15378"/>
        <dbReference type="ChEBI" id="CHEBI:30013"/>
        <dbReference type="ChEBI" id="CHEBI:30616"/>
        <dbReference type="ChEBI" id="CHEBI:61977"/>
        <dbReference type="ChEBI" id="CHEBI:456216"/>
        <dbReference type="EC" id="2.7.11.1"/>
    </reaction>
</comment>
<evidence type="ECO:0000256" key="2">
    <source>
        <dbReference type="ARBA" id="ARBA00012513"/>
    </source>
</evidence>